<reference evidence="3" key="1">
    <citation type="journal article" date="2019" name="Int. J. Syst. Evol. Microbiol.">
        <title>The Global Catalogue of Microorganisms (GCM) 10K type strain sequencing project: providing services to taxonomists for standard genome sequencing and annotation.</title>
        <authorList>
            <consortium name="The Broad Institute Genomics Platform"/>
            <consortium name="The Broad Institute Genome Sequencing Center for Infectious Disease"/>
            <person name="Wu L."/>
            <person name="Ma J."/>
        </authorList>
    </citation>
    <scope>NUCLEOTIDE SEQUENCE [LARGE SCALE GENOMIC DNA]</scope>
    <source>
        <strain evidence="3">JCM 16703</strain>
    </source>
</reference>
<dbReference type="Proteomes" id="UP001501495">
    <property type="component" value="Unassembled WGS sequence"/>
</dbReference>
<gene>
    <name evidence="2" type="ORF">GCM10022215_32170</name>
</gene>
<dbReference type="RefSeq" id="WP_344734477.1">
    <property type="nucleotide sequence ID" value="NZ_BAAAZH010000024.1"/>
</dbReference>
<evidence type="ECO:0000313" key="2">
    <source>
        <dbReference type="EMBL" id="GAA4124449.1"/>
    </source>
</evidence>
<comment type="caution">
    <text evidence="2">The sequence shown here is derived from an EMBL/GenBank/DDBJ whole genome shotgun (WGS) entry which is preliminary data.</text>
</comment>
<accession>A0ABP7XRN0</accession>
<protein>
    <submittedName>
        <fullName evidence="2">Uncharacterized protein</fullName>
    </submittedName>
</protein>
<dbReference type="EMBL" id="BAAAZH010000024">
    <property type="protein sequence ID" value="GAA4124449.1"/>
    <property type="molecule type" value="Genomic_DNA"/>
</dbReference>
<name>A0ABP7XRN0_9ACTN</name>
<sequence length="255" mass="25631">MADELPDELRRLLADARHTDPIPVDVAARLDDVLARLAEGEAPDGEIVDLAGRRRRRRAVQLLGAAAAVILVGTTAAQFLDVGGAGDSASSQVAADAAVAGAEAPDTSGDSGRAEQGADGGGATAMTPEAAPQAGSASSDELMATGTAVGGLVGGVPARFTRLDAAGFSEQVAALQSRVSGARARTYDRADGGTSAKQLDGCEPADWGQGAAVVVTYDGEPAVLVFRPPTGSTQVVDLLQCGTADVLRSTTVRVP</sequence>
<organism evidence="2 3">
    <name type="scientific">Nocardioides fonticola</name>
    <dbReference type="NCBI Taxonomy" id="450363"/>
    <lineage>
        <taxon>Bacteria</taxon>
        <taxon>Bacillati</taxon>
        <taxon>Actinomycetota</taxon>
        <taxon>Actinomycetes</taxon>
        <taxon>Propionibacteriales</taxon>
        <taxon>Nocardioidaceae</taxon>
        <taxon>Nocardioides</taxon>
    </lineage>
</organism>
<keyword evidence="3" id="KW-1185">Reference proteome</keyword>
<evidence type="ECO:0000256" key="1">
    <source>
        <dbReference type="SAM" id="MobiDB-lite"/>
    </source>
</evidence>
<proteinExistence type="predicted"/>
<feature type="region of interest" description="Disordered" evidence="1">
    <location>
        <begin position="100"/>
        <end position="139"/>
    </location>
</feature>
<evidence type="ECO:0000313" key="3">
    <source>
        <dbReference type="Proteomes" id="UP001501495"/>
    </source>
</evidence>